<evidence type="ECO:0000259" key="3">
    <source>
        <dbReference type="Pfam" id="PF01370"/>
    </source>
</evidence>
<dbReference type="InterPro" id="IPR001509">
    <property type="entry name" value="Epimerase_deHydtase"/>
</dbReference>
<evidence type="ECO:0000256" key="2">
    <source>
        <dbReference type="ARBA" id="ARBA00007637"/>
    </source>
</evidence>
<evidence type="ECO:0000313" key="4">
    <source>
        <dbReference type="EMBL" id="MBB3975683.1"/>
    </source>
</evidence>
<dbReference type="PANTHER" id="PTHR43000">
    <property type="entry name" value="DTDP-D-GLUCOSE 4,6-DEHYDRATASE-RELATED"/>
    <property type="match status" value="1"/>
</dbReference>
<reference evidence="4 5" key="1">
    <citation type="submission" date="2020-08" db="EMBL/GenBank/DDBJ databases">
        <title>Genomic Encyclopedia of Type Strains, Phase IV (KMG-IV): sequencing the most valuable type-strain genomes for metagenomic binning, comparative biology and taxonomic classification.</title>
        <authorList>
            <person name="Goeker M."/>
        </authorList>
    </citation>
    <scope>NUCLEOTIDE SEQUENCE [LARGE SCALE GENOMIC DNA]</scope>
    <source>
        <strain evidence="4 5">DSM 100211</strain>
    </source>
</reference>
<dbReference type="GO" id="GO:0016491">
    <property type="term" value="F:oxidoreductase activity"/>
    <property type="evidence" value="ECO:0007669"/>
    <property type="project" value="UniProtKB-KW"/>
</dbReference>
<accession>A0A7W6D2R5</accession>
<evidence type="ECO:0000256" key="1">
    <source>
        <dbReference type="ARBA" id="ARBA00005125"/>
    </source>
</evidence>
<dbReference type="RefSeq" id="WP_343059413.1">
    <property type="nucleotide sequence ID" value="NZ_JACIEE010000002.1"/>
</dbReference>
<organism evidence="4 5">
    <name type="scientific">Mycoplana azooxidifex</name>
    <dbReference type="NCBI Taxonomy" id="1636188"/>
    <lineage>
        <taxon>Bacteria</taxon>
        <taxon>Pseudomonadati</taxon>
        <taxon>Pseudomonadota</taxon>
        <taxon>Alphaproteobacteria</taxon>
        <taxon>Hyphomicrobiales</taxon>
        <taxon>Rhizobiaceae</taxon>
        <taxon>Mycoplana</taxon>
    </lineage>
</organism>
<dbReference type="Gene3D" id="3.40.50.720">
    <property type="entry name" value="NAD(P)-binding Rossmann-like Domain"/>
    <property type="match status" value="1"/>
</dbReference>
<dbReference type="AlphaFoldDB" id="A0A7W6D2R5"/>
<comment type="caution">
    <text evidence="4">The sequence shown here is derived from an EMBL/GenBank/DDBJ whole genome shotgun (WGS) entry which is preliminary data.</text>
</comment>
<dbReference type="Pfam" id="PF01370">
    <property type="entry name" value="Epimerase"/>
    <property type="match status" value="1"/>
</dbReference>
<dbReference type="EC" id="1.1.1.339" evidence="4"/>
<comment type="pathway">
    <text evidence="1">Bacterial outer membrane biogenesis; LPS O-antigen biosynthesis.</text>
</comment>
<comment type="similarity">
    <text evidence="2">Belongs to the NAD(P)-dependent epimerase/dehydratase family.</text>
</comment>
<dbReference type="InterPro" id="IPR036291">
    <property type="entry name" value="NAD(P)-bd_dom_sf"/>
</dbReference>
<evidence type="ECO:0000313" key="5">
    <source>
        <dbReference type="Proteomes" id="UP000574761"/>
    </source>
</evidence>
<keyword evidence="5" id="KW-1185">Reference proteome</keyword>
<proteinExistence type="inferred from homology"/>
<name>A0A7W6D2R5_9HYPH</name>
<dbReference type="EMBL" id="JACIEE010000002">
    <property type="protein sequence ID" value="MBB3975683.1"/>
    <property type="molecule type" value="Genomic_DNA"/>
</dbReference>
<dbReference type="SUPFAM" id="SSF51735">
    <property type="entry name" value="NAD(P)-binding Rossmann-fold domains"/>
    <property type="match status" value="1"/>
</dbReference>
<gene>
    <name evidence="4" type="ORF">GGQ64_000870</name>
</gene>
<dbReference type="Proteomes" id="UP000574761">
    <property type="component" value="Unassembled WGS sequence"/>
</dbReference>
<feature type="domain" description="NAD-dependent epimerase/dehydratase" evidence="3">
    <location>
        <begin position="4"/>
        <end position="230"/>
    </location>
</feature>
<dbReference type="CDD" id="cd08946">
    <property type="entry name" value="SDR_e"/>
    <property type="match status" value="1"/>
</dbReference>
<sequence>MATVLLTGATGFVGRQVHRRLVALGYDVRVVVRAGTASRLDVAVEKGSLIETDDLFAQDPAWWKNACAGVDTVVHCAWYVEQGRYLDAPENARCTAGTFALAQGACDAGVSHFVGIGTCMEYRLPGDRLTVQAPLEPSSFYAACKLSAYHMLQQWLGARGVAFSWCRVFYLYGEGDHPRRLAAYVRRQLEDGKTVQLTSGTQLRDFLDVSEAGAMIADVVETRQAGAINICSGEAVTIRTFVERIADEYGRRDLLEFGTVPPHASDPAAVVGVCNLVRPPQAAD</sequence>
<keyword evidence="4" id="KW-0560">Oxidoreductase</keyword>
<protein>
    <submittedName>
        <fullName evidence="4">dTDP-6-deoxy-L-talose 4-dehydrogenase (NAD+)</fullName>
        <ecNumber evidence="4">1.1.1.339</ecNumber>
    </submittedName>
</protein>